<name>A0A9X5E6G0_9CYAN</name>
<dbReference type="InterPro" id="IPR047655">
    <property type="entry name" value="Transpos_IS630-like"/>
</dbReference>
<dbReference type="InterPro" id="IPR002622">
    <property type="entry name" value="Transposase_14"/>
</dbReference>
<organism evidence="5 6">
    <name type="scientific">Scytonema millei VB511283</name>
    <dbReference type="NCBI Taxonomy" id="1245923"/>
    <lineage>
        <taxon>Bacteria</taxon>
        <taxon>Bacillati</taxon>
        <taxon>Cyanobacteriota</taxon>
        <taxon>Cyanophyceae</taxon>
        <taxon>Nostocales</taxon>
        <taxon>Scytonemataceae</taxon>
        <taxon>Scytonema</taxon>
    </lineage>
</organism>
<gene>
    <name evidence="3" type="ORF">QH73_0004660</name>
    <name evidence="4" type="ORF">QH73_0004670</name>
    <name evidence="5" type="ORF">QH73_0013470</name>
</gene>
<evidence type="ECO:0000259" key="1">
    <source>
        <dbReference type="Pfam" id="PF01710"/>
    </source>
</evidence>
<feature type="domain" description="Tc1-like transposase DDE" evidence="2">
    <location>
        <begin position="138"/>
        <end position="270"/>
    </location>
</feature>
<dbReference type="AlphaFoldDB" id="A0A9X5E6G0"/>
<evidence type="ECO:0000259" key="2">
    <source>
        <dbReference type="Pfam" id="PF13358"/>
    </source>
</evidence>
<dbReference type="Gene3D" id="1.10.10.10">
    <property type="entry name" value="Winged helix-like DNA-binding domain superfamily/Winged helix DNA-binding domain"/>
    <property type="match status" value="1"/>
</dbReference>
<dbReference type="EMBL" id="JTJC03000001">
    <property type="protein sequence ID" value="NHC33963.1"/>
    <property type="molecule type" value="Genomic_DNA"/>
</dbReference>
<accession>A0A9X5E6G0</accession>
<dbReference type="PANTHER" id="PTHR46564:SF1">
    <property type="entry name" value="TRANSPOSASE"/>
    <property type="match status" value="1"/>
</dbReference>
<feature type="domain" description="Transposase Synechocystis PCC 6803" evidence="1">
    <location>
        <begin position="5"/>
        <end position="123"/>
    </location>
</feature>
<dbReference type="Pfam" id="PF01710">
    <property type="entry name" value="HTH_Tnp_IS630"/>
    <property type="match status" value="1"/>
</dbReference>
<dbReference type="OrthoDB" id="5511915at2"/>
<evidence type="ECO:0000313" key="3">
    <source>
        <dbReference type="EMBL" id="NHC33961.1"/>
    </source>
</evidence>
<dbReference type="GO" id="GO:0003676">
    <property type="term" value="F:nucleic acid binding"/>
    <property type="evidence" value="ECO:0007669"/>
    <property type="project" value="InterPro"/>
</dbReference>
<reference evidence="5" key="2">
    <citation type="submission" date="2020-03" db="EMBL/GenBank/DDBJ databases">
        <authorList>
            <person name="Sarangi A.N."/>
            <person name="Ghosh S."/>
            <person name="Mukherjee M."/>
            <person name="Tripathy S."/>
        </authorList>
    </citation>
    <scope>NUCLEOTIDE SEQUENCE</scope>
    <source>
        <strain evidence="5">VB511283</strain>
    </source>
</reference>
<dbReference type="PANTHER" id="PTHR46564">
    <property type="entry name" value="TRANSPOSASE"/>
    <property type="match status" value="1"/>
</dbReference>
<evidence type="ECO:0000313" key="5">
    <source>
        <dbReference type="EMBL" id="NHC35658.1"/>
    </source>
</evidence>
<protein>
    <submittedName>
        <fullName evidence="5">IS630 family transposase</fullName>
    </submittedName>
</protein>
<reference evidence="5 6" key="1">
    <citation type="journal article" date="2015" name="Genome Announc.">
        <title>Draft Genome Sequence of the Terrestrial Cyanobacterium Scytonema millei VB511283, Isolated from Eastern India.</title>
        <authorList>
            <person name="Sen D."/>
            <person name="Chandrababunaidu M.M."/>
            <person name="Singh D."/>
            <person name="Sanghi N."/>
            <person name="Ghorai A."/>
            <person name="Mishra G.P."/>
            <person name="Madduluri M."/>
            <person name="Adhikary S.P."/>
            <person name="Tripathy S."/>
        </authorList>
    </citation>
    <scope>NUCLEOTIDE SEQUENCE [LARGE SCALE GENOMIC DNA]</scope>
    <source>
        <strain evidence="5 6">VB511283</strain>
    </source>
</reference>
<dbReference type="InterPro" id="IPR036388">
    <property type="entry name" value="WH-like_DNA-bd_sf"/>
</dbReference>
<dbReference type="SUPFAM" id="SSF46689">
    <property type="entry name" value="Homeodomain-like"/>
    <property type="match status" value="1"/>
</dbReference>
<dbReference type="EMBL" id="JTJC03000003">
    <property type="protein sequence ID" value="NHC35658.1"/>
    <property type="molecule type" value="Genomic_DNA"/>
</dbReference>
<keyword evidence="6" id="KW-1185">Reference proteome</keyword>
<evidence type="ECO:0000313" key="4">
    <source>
        <dbReference type="EMBL" id="NHC33963.1"/>
    </source>
</evidence>
<dbReference type="EMBL" id="JTJC03000001">
    <property type="protein sequence ID" value="NHC33961.1"/>
    <property type="molecule type" value="Genomic_DNA"/>
</dbReference>
<evidence type="ECO:0000313" key="6">
    <source>
        <dbReference type="Proteomes" id="UP000031532"/>
    </source>
</evidence>
<dbReference type="NCBIfam" id="NF033545">
    <property type="entry name" value="transpos_IS630"/>
    <property type="match status" value="1"/>
</dbReference>
<dbReference type="InterPro" id="IPR038717">
    <property type="entry name" value="Tc1-like_DDE_dom"/>
</dbReference>
<sequence length="289" mass="33668">MPAPYSYDLRTKVIQAIDGGMGKTQASKIFKISRNTINLWLQKREETGDYRAEDGYQRGYGAKITDLEEFKEFVRKHGSRTQKEMASSWQEEISDRTIGKALRKLDLLEKKTYGYQERDEAKRQEFLEKIGQKGIEERVYIDESGIDNRDDYGYGWNEKGQRFFDLKSGKRSMRVSIISGLCQGKLIAPFTFEGACNRLVFEQWLSEKLLPHLKPGQTLILDNATFHKSEKIRELIAQAKCELEYLPPYSPDLNEIEHYWFPIKNRVRKSQGTIENFRERVDASVRLAS</sequence>
<comment type="caution">
    <text evidence="5">The sequence shown here is derived from an EMBL/GenBank/DDBJ whole genome shotgun (WGS) entry which is preliminary data.</text>
</comment>
<dbReference type="InterPro" id="IPR009057">
    <property type="entry name" value="Homeodomain-like_sf"/>
</dbReference>
<dbReference type="Proteomes" id="UP000031532">
    <property type="component" value="Unassembled WGS sequence"/>
</dbReference>
<dbReference type="Gene3D" id="3.30.420.10">
    <property type="entry name" value="Ribonuclease H-like superfamily/Ribonuclease H"/>
    <property type="match status" value="1"/>
</dbReference>
<dbReference type="Pfam" id="PF13358">
    <property type="entry name" value="DDE_3"/>
    <property type="match status" value="1"/>
</dbReference>
<proteinExistence type="predicted"/>
<dbReference type="InterPro" id="IPR036397">
    <property type="entry name" value="RNaseH_sf"/>
</dbReference>
<dbReference type="RefSeq" id="WP_132866633.1">
    <property type="nucleotide sequence ID" value="NZ_JTJC03000001.1"/>
</dbReference>